<evidence type="ECO:0000256" key="3">
    <source>
        <dbReference type="ARBA" id="ARBA00022801"/>
    </source>
</evidence>
<evidence type="ECO:0000256" key="1">
    <source>
        <dbReference type="ARBA" id="ARBA00001678"/>
    </source>
</evidence>
<dbReference type="SUPFAM" id="SSF51445">
    <property type="entry name" value="(Trans)glycosidases"/>
    <property type="match status" value="1"/>
</dbReference>
<dbReference type="InterPro" id="IPR045053">
    <property type="entry name" value="MAN-like"/>
</dbReference>
<dbReference type="GO" id="GO:0000272">
    <property type="term" value="P:polysaccharide catabolic process"/>
    <property type="evidence" value="ECO:0007669"/>
    <property type="project" value="InterPro"/>
</dbReference>
<dbReference type="STRING" id="1492898.SY85_04865"/>
<keyword evidence="4" id="KW-0326">Glycosidase</keyword>
<reference evidence="7 8" key="2">
    <citation type="journal article" date="2016" name="Int. J. Syst. Evol. Microbiol.">
        <title>Flavisolibacter tropicus sp. nov., isolated from tropical soil.</title>
        <authorList>
            <person name="Lee J.J."/>
            <person name="Kang M.S."/>
            <person name="Kim G.S."/>
            <person name="Lee C.S."/>
            <person name="Lim S."/>
            <person name="Lee J."/>
            <person name="Roh S.H."/>
            <person name="Kang H."/>
            <person name="Ha J.M."/>
            <person name="Bae S."/>
            <person name="Jung H.Y."/>
            <person name="Kim M.K."/>
        </authorList>
    </citation>
    <scope>NUCLEOTIDE SEQUENCE [LARGE SCALE GENOMIC DNA]</scope>
    <source>
        <strain evidence="7 8">LCS9</strain>
    </source>
</reference>
<evidence type="ECO:0000313" key="8">
    <source>
        <dbReference type="Proteomes" id="UP000077177"/>
    </source>
</evidence>
<dbReference type="EMBL" id="CP011390">
    <property type="protein sequence ID" value="ANE49924.1"/>
    <property type="molecule type" value="Genomic_DNA"/>
</dbReference>
<protein>
    <recommendedName>
        <fullName evidence="2">mannan endo-1,4-beta-mannosidase</fullName>
        <ecNumber evidence="2">3.2.1.78</ecNumber>
    </recommendedName>
</protein>
<feature type="domain" description="Glycoside hydrolase family 5" evidence="6">
    <location>
        <begin position="24"/>
        <end position="430"/>
    </location>
</feature>
<dbReference type="InterPro" id="IPR017853">
    <property type="entry name" value="GH"/>
</dbReference>
<dbReference type="EC" id="3.2.1.78" evidence="2"/>
<feature type="chain" id="PRO_5008001081" description="mannan endo-1,4-beta-mannosidase" evidence="5">
    <location>
        <begin position="24"/>
        <end position="436"/>
    </location>
</feature>
<dbReference type="GO" id="GO:0016985">
    <property type="term" value="F:mannan endo-1,4-beta-mannosidase activity"/>
    <property type="evidence" value="ECO:0007669"/>
    <property type="project" value="TreeGrafter"/>
</dbReference>
<gene>
    <name evidence="7" type="ORF">SY85_04865</name>
</gene>
<feature type="signal peptide" evidence="5">
    <location>
        <begin position="1"/>
        <end position="23"/>
    </location>
</feature>
<accession>A0A172TSR4</accession>
<dbReference type="RefSeq" id="WP_066402070.1">
    <property type="nucleotide sequence ID" value="NZ_CP011390.1"/>
</dbReference>
<dbReference type="Proteomes" id="UP000077177">
    <property type="component" value="Chromosome"/>
</dbReference>
<dbReference type="Pfam" id="PF26410">
    <property type="entry name" value="GH5_mannosidase"/>
    <property type="match status" value="1"/>
</dbReference>
<keyword evidence="3" id="KW-0378">Hydrolase</keyword>
<comment type="catalytic activity">
    <reaction evidence="1">
        <text>Random hydrolysis of (1-&gt;4)-beta-D-mannosidic linkages in mannans, galactomannans and glucomannans.</text>
        <dbReference type="EC" id="3.2.1.78"/>
    </reaction>
</comment>
<evidence type="ECO:0000256" key="5">
    <source>
        <dbReference type="SAM" id="SignalP"/>
    </source>
</evidence>
<keyword evidence="8" id="KW-1185">Reference proteome</keyword>
<dbReference type="PANTHER" id="PTHR31451">
    <property type="match status" value="1"/>
</dbReference>
<name>A0A172TSR4_9BACT</name>
<dbReference type="KEGG" id="fla:SY85_04865"/>
<sequence>MKVKPLFVLLLLAILFQSNNSVAQSFVKRQGHQFVLNGKPYYYIGTNYWYGGLLGLEKDKKRGIDRLRKELDFLKSKGVANLRLVAGAEGQGLVAGVERIGPALQTDKGVFNEQVLDGLDIFLAELTKRDMKAIVFLSNNWEWSGGFLQYLRWNNQIPDSVFRNKMEWETMRDEIMKFYACSPCKEDYLKQVDFILNRTNKISKKKYSDEPAIMAWELANEPRPMRPAANELYKQWISDVSNHIKSKDKNHLVTIGHEGDISLESDLSYFEELHAYPSVDYLTIHIWPKNWAWMRPDSMKADFQQAINKTTDYINKHISAAQKLNKPLVIEEFGLPRDQYSFDPKSTTTLRDQYYKTIFSVWAQSKNTNGVVAGANFWAFGGVARPKQGQVFWKVGDDYMGDPPMEEQGLYTVFDSDKTTWQIIQKYSQMKKDNKK</sequence>
<dbReference type="AlphaFoldDB" id="A0A172TSR4"/>
<dbReference type="PATRIC" id="fig|1492898.3.peg.1065"/>
<evidence type="ECO:0000256" key="2">
    <source>
        <dbReference type="ARBA" id="ARBA00012706"/>
    </source>
</evidence>
<evidence type="ECO:0000259" key="6">
    <source>
        <dbReference type="Pfam" id="PF26410"/>
    </source>
</evidence>
<keyword evidence="5" id="KW-0732">Signal</keyword>
<organism evidence="7 8">
    <name type="scientific">Flavisolibacter tropicus</name>
    <dbReference type="NCBI Taxonomy" id="1492898"/>
    <lineage>
        <taxon>Bacteria</taxon>
        <taxon>Pseudomonadati</taxon>
        <taxon>Bacteroidota</taxon>
        <taxon>Chitinophagia</taxon>
        <taxon>Chitinophagales</taxon>
        <taxon>Chitinophagaceae</taxon>
        <taxon>Flavisolibacter</taxon>
    </lineage>
</organism>
<dbReference type="Gene3D" id="3.20.20.80">
    <property type="entry name" value="Glycosidases"/>
    <property type="match status" value="1"/>
</dbReference>
<dbReference type="InterPro" id="IPR001547">
    <property type="entry name" value="Glyco_hydro_5"/>
</dbReference>
<proteinExistence type="predicted"/>
<reference evidence="8" key="1">
    <citation type="submission" date="2015-01" db="EMBL/GenBank/DDBJ databases">
        <title>Flavisolibacter sp./LCS9/ whole genome sequencing.</title>
        <authorList>
            <person name="Kim M.K."/>
            <person name="Srinivasan S."/>
            <person name="Lee J.-J."/>
        </authorList>
    </citation>
    <scope>NUCLEOTIDE SEQUENCE [LARGE SCALE GENOMIC DNA]</scope>
    <source>
        <strain evidence="8">LCS9</strain>
    </source>
</reference>
<evidence type="ECO:0000313" key="7">
    <source>
        <dbReference type="EMBL" id="ANE49924.1"/>
    </source>
</evidence>
<dbReference type="PANTHER" id="PTHR31451:SF40">
    <property type="entry name" value="GLYCOSIDE HYDROLASE FAMILY 5 DOMAIN-CONTAINING PROTEIN"/>
    <property type="match status" value="1"/>
</dbReference>
<dbReference type="OrthoDB" id="9801493at2"/>
<evidence type="ECO:0000256" key="4">
    <source>
        <dbReference type="ARBA" id="ARBA00023295"/>
    </source>
</evidence>